<dbReference type="InterPro" id="IPR006710">
    <property type="entry name" value="Glyco_hydro_43"/>
</dbReference>
<evidence type="ECO:0000256" key="12">
    <source>
        <dbReference type="ARBA" id="ARBA00042202"/>
    </source>
</evidence>
<evidence type="ECO:0000256" key="1">
    <source>
        <dbReference type="ARBA" id="ARBA00004173"/>
    </source>
</evidence>
<evidence type="ECO:0000256" key="17">
    <source>
        <dbReference type="SAM" id="MobiDB-lite"/>
    </source>
</evidence>
<dbReference type="Pfam" id="PF00333">
    <property type="entry name" value="Ribosomal_S5"/>
    <property type="match status" value="1"/>
</dbReference>
<dbReference type="GO" id="GO:0005763">
    <property type="term" value="C:mitochondrial small ribosomal subunit"/>
    <property type="evidence" value="ECO:0007669"/>
    <property type="project" value="UniProtKB-ARBA"/>
</dbReference>
<dbReference type="SUPFAM" id="SSF75005">
    <property type="entry name" value="Arabinanase/levansucrase/invertase"/>
    <property type="match status" value="3"/>
</dbReference>
<dbReference type="VEuPathDB" id="FungiDB:BTJ68_02116"/>
<sequence>MNSRTYQCLSCRLRDTARQSVQNAPRRQFHASTPRSSRRKPAYPNVRQSLMEAQSSRAAEIEKLASETGPLRPYTERELQLLAMRYTPEQMKVIREGEQAISREHLVTQGRLRGDAFRPTYIDDFATIRPLVDKPARLALDDALEAQKEEQAQQQKLRIPGVQYSNEEEDPHMTRLCQQTGMTRDQIRKIRIKNLVSHRVVNQTRMGKIQSLYFLTIAGNQDGMLGIGEGKAAEDEDGRRQAMMNAIRNMKPIPRYEDRTIYGDVEAKVGASIVQLSARPPGFGNRCQHLIFELARAAGLSDLAARTPRSRNKMNVVKAAFQALTTQRLPEDVSKARGRKMVDVRKVSTNECDQVATMCLKYEQKVACQDEEKWSDCFFPSHSSTCRVYHPPSGRQDAVAESDRQTQYWKIPIVLKLDHSTMPESIRKTLLAALTASTAVSAAVLPGNSHQRFSRQDAAEYEGYMFAYFTGSSVEGEKIYFAASNGNDALSWQELNGGEPVLSSTKGTTGLRDPFIIRSHDGGTFYLLATDLSIGSGTSWGEAVRDGSRYLEIWESNDLVNWSEQRHVLVSPETAGMTWAPEAHWDDEIGAYAVYWASDLYAEDDPEHTGTSYQRMLYATTTDFVTFSEPQIWQDAGTARIDSTVLKEDGVFYRFTKDEGAVTGCTDIIQESSNDLLDSLDGWEIVASCIGANAGTAAVEGPTSFKSNPNDVNGEKYYLFVDEYVDRGYIPLETDDIANPDWQVSASYNLPTSPRHGTVLPITAAELETLTGAYKTKRDEAAVTHKEPSDEASNGTVLLPGLYADPNMAVFGCQYYIYPTSDGYPGWGGKEFYVWQSSNLVDWTRSEKPFLTLNGTDGNVPWATGNAWAPTIIERDGTYYFYFSGQNPTYDQKTIGVASAPSPEGPFIAKPTAMITNEEDVTTNQAIDPDAFYDPISGKYYLFWGNGVALVAELADDMTSLVPDTTTVISGLTDFREGTFVVYREPYYHMTYSINDTGSPDYQVGYATSDNPRGPWTYRGILLHKDVSKGILATGHDSVINVPGTDDWYMAYHRFHIPDGDGTHRETRIDRLYFDEDGLMVPVVPTLTGPAPERIPGCGRREGCGKGHWS</sequence>
<comment type="similarity">
    <text evidence="4">Belongs to the glycosyl hydrolase 43 family.</text>
</comment>
<feature type="site" description="Important for catalytic activity, responsible for pKa modulation of the active site Glu and correct orientation of both the proton donor and substrate" evidence="14">
    <location>
        <position position="928"/>
    </location>
</feature>
<feature type="active site" description="Proton acceptor" evidence="13">
    <location>
        <position position="805"/>
    </location>
</feature>
<keyword evidence="9" id="KW-0326">Glycosidase</keyword>
<dbReference type="CDD" id="cd18828">
    <property type="entry name" value="GH43_BT3675-like"/>
    <property type="match status" value="1"/>
</dbReference>
<evidence type="ECO:0000256" key="6">
    <source>
        <dbReference type="ARBA" id="ARBA00022980"/>
    </source>
</evidence>
<feature type="region of interest" description="Disordered" evidence="17">
    <location>
        <begin position="19"/>
        <end position="43"/>
    </location>
</feature>
<dbReference type="AlphaFoldDB" id="A0A3M7FQ89"/>
<keyword evidence="8 15" id="KW-0687">Ribonucleoprotein</keyword>
<dbReference type="FunFam" id="3.30.160.20:FF:000022">
    <property type="entry name" value="28S ribosomal protein S5, mitochondrial"/>
    <property type="match status" value="1"/>
</dbReference>
<evidence type="ECO:0000256" key="9">
    <source>
        <dbReference type="ARBA" id="ARBA00023295"/>
    </source>
</evidence>
<dbReference type="Pfam" id="PF03719">
    <property type="entry name" value="Ribosomal_S5_C"/>
    <property type="match status" value="1"/>
</dbReference>
<dbReference type="GO" id="GO:0003735">
    <property type="term" value="F:structural constituent of ribosome"/>
    <property type="evidence" value="ECO:0007669"/>
    <property type="project" value="UniProtKB-UniRule"/>
</dbReference>
<dbReference type="Gene3D" id="3.30.230.10">
    <property type="match status" value="1"/>
</dbReference>
<comment type="function">
    <text evidence="10">Component of the mitochondrial ribosome (mitoribosome), a dedicated translation machinery responsible for the synthesis of mitochondrial genome-encoded proteins, including at least some of the essential transmembrane subunits of the mitochondrial respiratory chain. The mitoribosomes are attached to the mitochondrial inner membrane and translation products are cotranslationally integrated into the membrane.</text>
</comment>
<evidence type="ECO:0000256" key="16">
    <source>
        <dbReference type="RuleBase" id="RU003823"/>
    </source>
</evidence>
<dbReference type="GO" id="GO:0006412">
    <property type="term" value="P:translation"/>
    <property type="evidence" value="ECO:0007669"/>
    <property type="project" value="InterPro"/>
</dbReference>
<proteinExistence type="inferred from homology"/>
<dbReference type="EMBL" id="QWIO01000601">
    <property type="protein sequence ID" value="RMY90985.1"/>
    <property type="molecule type" value="Genomic_DNA"/>
</dbReference>
<dbReference type="GO" id="GO:0005975">
    <property type="term" value="P:carbohydrate metabolic process"/>
    <property type="evidence" value="ECO:0007669"/>
    <property type="project" value="InterPro"/>
</dbReference>
<evidence type="ECO:0000256" key="4">
    <source>
        <dbReference type="ARBA" id="ARBA00009865"/>
    </source>
</evidence>
<dbReference type="Pfam" id="PF04616">
    <property type="entry name" value="Glyco_hydro_43"/>
    <property type="match status" value="2"/>
</dbReference>
<feature type="active site" description="Proton donor" evidence="13">
    <location>
        <position position="977"/>
    </location>
</feature>
<evidence type="ECO:0000256" key="14">
    <source>
        <dbReference type="PIRSR" id="PIRSR606710-2"/>
    </source>
</evidence>
<dbReference type="PANTHER" id="PTHR43301">
    <property type="entry name" value="ARABINAN ENDO-1,5-ALPHA-L-ARABINOSIDASE"/>
    <property type="match status" value="1"/>
</dbReference>
<comment type="caution">
    <text evidence="19">The sequence shown here is derived from an EMBL/GenBank/DDBJ whole genome shotgun (WGS) entry which is preliminary data.</text>
</comment>
<evidence type="ECO:0000313" key="20">
    <source>
        <dbReference type="Proteomes" id="UP000269539"/>
    </source>
</evidence>
<evidence type="ECO:0000256" key="3">
    <source>
        <dbReference type="ARBA" id="ARBA00008945"/>
    </source>
</evidence>
<dbReference type="FunFam" id="3.30.230.10:FF:000041">
    <property type="entry name" value="37S ribosomal protein S5"/>
    <property type="match status" value="1"/>
</dbReference>
<dbReference type="Gene3D" id="3.30.160.20">
    <property type="match status" value="1"/>
</dbReference>
<keyword evidence="6 15" id="KW-0689">Ribosomal protein</keyword>
<dbReference type="GO" id="GO:0003723">
    <property type="term" value="F:RNA binding"/>
    <property type="evidence" value="ECO:0007669"/>
    <property type="project" value="InterPro"/>
</dbReference>
<reference evidence="19 20" key="1">
    <citation type="journal article" date="2018" name="BMC Genomics">
        <title>Genomic evidence for intraspecific hybridization in a clonal and extremely halotolerant yeast.</title>
        <authorList>
            <person name="Gostincar C."/>
            <person name="Stajich J.E."/>
            <person name="Zupancic J."/>
            <person name="Zalar P."/>
            <person name="Gunde-Cimerman N."/>
        </authorList>
    </citation>
    <scope>NUCLEOTIDE SEQUENCE [LARGE SCALE GENOMIC DNA]</scope>
    <source>
        <strain evidence="19 20">EXF-10513</strain>
    </source>
</reference>
<name>A0A3M7FQ89_HORWE</name>
<accession>A0A3M7FQ89</accession>
<dbReference type="InterPro" id="IPR013810">
    <property type="entry name" value="Ribosomal_uS5_N"/>
</dbReference>
<dbReference type="Proteomes" id="UP000269539">
    <property type="component" value="Unassembled WGS sequence"/>
</dbReference>
<evidence type="ECO:0000256" key="7">
    <source>
        <dbReference type="ARBA" id="ARBA00023128"/>
    </source>
</evidence>
<evidence type="ECO:0000256" key="10">
    <source>
        <dbReference type="ARBA" id="ARBA00037226"/>
    </source>
</evidence>
<dbReference type="Gene3D" id="2.115.10.20">
    <property type="entry name" value="Glycosyl hydrolase domain, family 43"/>
    <property type="match status" value="2"/>
</dbReference>
<feature type="compositionally biased region" description="Polar residues" evidence="17">
    <location>
        <begin position="19"/>
        <end position="35"/>
    </location>
</feature>
<organism evidence="19 20">
    <name type="scientific">Hortaea werneckii</name>
    <name type="common">Black yeast</name>
    <name type="synonym">Cladosporium werneckii</name>
    <dbReference type="NCBI Taxonomy" id="91943"/>
    <lineage>
        <taxon>Eukaryota</taxon>
        <taxon>Fungi</taxon>
        <taxon>Dikarya</taxon>
        <taxon>Ascomycota</taxon>
        <taxon>Pezizomycotina</taxon>
        <taxon>Dothideomycetes</taxon>
        <taxon>Dothideomycetidae</taxon>
        <taxon>Mycosphaerellales</taxon>
        <taxon>Teratosphaeriaceae</taxon>
        <taxon>Hortaea</taxon>
    </lineage>
</organism>
<feature type="domain" description="S5 DRBM" evidence="18">
    <location>
        <begin position="190"/>
        <end position="253"/>
    </location>
</feature>
<comment type="pathway">
    <text evidence="2">Glycan metabolism; L-arabinan degradation.</text>
</comment>
<dbReference type="CDD" id="cd08983">
    <property type="entry name" value="GH43_Bt3655-like"/>
    <property type="match status" value="1"/>
</dbReference>
<dbReference type="InterPro" id="IPR020568">
    <property type="entry name" value="Ribosomal_Su5_D2-typ_SF"/>
</dbReference>
<keyword evidence="7" id="KW-0496">Mitochondrion</keyword>
<dbReference type="GO" id="GO:0004553">
    <property type="term" value="F:hydrolase activity, hydrolyzing O-glycosyl compounds"/>
    <property type="evidence" value="ECO:0007669"/>
    <property type="project" value="InterPro"/>
</dbReference>
<protein>
    <recommendedName>
        <fullName evidence="11">Small ribosomal subunit protein uS5m</fullName>
    </recommendedName>
    <alternativeName>
        <fullName evidence="12">Endo-1,5-alpha-L-arabinanase A</fullName>
    </alternativeName>
</protein>
<evidence type="ECO:0000256" key="5">
    <source>
        <dbReference type="ARBA" id="ARBA00022801"/>
    </source>
</evidence>
<dbReference type="InterPro" id="IPR023296">
    <property type="entry name" value="Glyco_hydro_beta-prop_sf"/>
</dbReference>
<evidence type="ECO:0000256" key="8">
    <source>
        <dbReference type="ARBA" id="ARBA00023274"/>
    </source>
</evidence>
<dbReference type="InterPro" id="IPR014721">
    <property type="entry name" value="Ribsml_uS5_D2-typ_fold_subgr"/>
</dbReference>
<comment type="similarity">
    <text evidence="3 16">Belongs to the universal ribosomal protein uS5 family.</text>
</comment>
<evidence type="ECO:0000313" key="19">
    <source>
        <dbReference type="EMBL" id="RMY90985.1"/>
    </source>
</evidence>
<dbReference type="InterPro" id="IPR050727">
    <property type="entry name" value="GH43_arabinanases"/>
</dbReference>
<evidence type="ECO:0000256" key="13">
    <source>
        <dbReference type="PIRSR" id="PIRSR606710-1"/>
    </source>
</evidence>
<dbReference type="SUPFAM" id="SSF54768">
    <property type="entry name" value="dsRNA-binding domain-like"/>
    <property type="match status" value="1"/>
</dbReference>
<dbReference type="PROSITE" id="PS50881">
    <property type="entry name" value="S5_DSRBD"/>
    <property type="match status" value="1"/>
</dbReference>
<comment type="subcellular location">
    <subcellularLocation>
        <location evidence="1">Mitochondrion</location>
    </subcellularLocation>
</comment>
<evidence type="ECO:0000256" key="11">
    <source>
        <dbReference type="ARBA" id="ARBA00039335"/>
    </source>
</evidence>
<dbReference type="InterPro" id="IPR005324">
    <property type="entry name" value="Ribosomal_uS5_C"/>
</dbReference>
<dbReference type="SUPFAM" id="SSF54211">
    <property type="entry name" value="Ribosomal protein S5 domain 2-like"/>
    <property type="match status" value="1"/>
</dbReference>
<gene>
    <name evidence="19" type="ORF">D0864_06149</name>
</gene>
<dbReference type="PANTHER" id="PTHR43301:SF3">
    <property type="entry name" value="ARABINAN ENDO-1,5-ALPHA-L-ARABINOSIDASE A-RELATED"/>
    <property type="match status" value="1"/>
</dbReference>
<evidence type="ECO:0000259" key="18">
    <source>
        <dbReference type="PROSITE" id="PS50881"/>
    </source>
</evidence>
<evidence type="ECO:0000256" key="15">
    <source>
        <dbReference type="PROSITE-ProRule" id="PRU00268"/>
    </source>
</evidence>
<evidence type="ECO:0000256" key="2">
    <source>
        <dbReference type="ARBA" id="ARBA00004834"/>
    </source>
</evidence>
<keyword evidence="5" id="KW-0378">Hydrolase</keyword>